<evidence type="ECO:0000256" key="4">
    <source>
        <dbReference type="ARBA" id="ARBA00048462"/>
    </source>
</evidence>
<sequence length="1099" mass="121939">MDKKNVLMFSGQGSQYYQMGKKLFDQDQQYRQIMLDLDKIAIDMIGISIVHTIYNNEFRNSHQFTRTLLSHPAIFMVEYALAQVLITRGIKVDYVLGSSLGEFAAATVAGVFDAQTALTCVIQQAKCFEKYSETGSMLTILSSVSIYDQLPQIQYCTLVSVSYDGHFVISGSVEKLAAIQTYLAEHSIACQLLPVSFAFHSSAIDAAEQAYTTFLKNISFQKPILPYLSCMQGGLVNVIQPDHFWQVARKPILFQQTVQQIESLGSHHYIDNSPGGTLSALVKRNLNTNSISSTSAILGPAVNEIVNIERLLHQVKPEQHSISYSSIPSQAQQSVPFQSQGGEQRMRAYVFPGQGSQFKGMGKEYFAEFPDLVAQANQILGYSIEELCLIDAHKQLGETAFTQPALYVVNALMYYSIIKNNNIPDYVAGHSLGEFNALLAAGVFDFATGLKIVQYRGALMGEASGGAMAAIVGLDQRTIEQILKEHRLHTIDIANLNTPSQIVISGPKDDLIQAQTIFEQQGATNYVMLKVSAAFHSRYMENVKQKFAEYLNRFDFNTPAIPVISNVHARPYLSHNLHECMVQQITSSVQWTDSIRYLMGKEVKDIIQVGPGKAVTNMVAAIQRDASPLVIEEATVEQPQPVPVSVPKLPTAHRYDASTLGCNEFKKEYNLKLAYIAGGMYGGIASVPLVSKLASFGCLAFLGTGGLSLARIEADIVAMRQTLQHGESYGVNFLHNQVQPDLEQQLVELLLKHQVNIIEAKGFLTITPALVYYRVSGLSLDANGEIKTAHRIIAKCSRPEIATLFMSPPPQHLLDQLIQSGQITTEQAHFAKHIPMADDICAEADSGGYTDSAVMMTLLPSLLSLRAAIMKQYSYRRKIRIGAAGGIGTPEAAAAVFVMGADFILTGSINQCTVEAGTSTAVKELLQHINVQDTEYAPAGDMFELGAKVQVLKKGLYFPARANKLYELYRQYNAIEEIDDKTKTRLQEQYFKKSFTAIYADVQQTYSTQEIERAERNPKAKMALLFKWYFTYSTELALRGDRESKVDYQVYCGPALGAFNQWVQGTLLEHWQQRHVDQIADKLMNETADLLNHRLLHSF</sequence>
<dbReference type="InterPro" id="IPR004410">
    <property type="entry name" value="Malonyl_CoA-ACP_transAc_FabD"/>
</dbReference>
<dbReference type="InterPro" id="IPR001227">
    <property type="entry name" value="Ac_transferase_dom_sf"/>
</dbReference>
<feature type="domain" description="Malonyl-CoA:ACP transacylase (MAT)" evidence="5">
    <location>
        <begin position="350"/>
        <end position="649"/>
    </location>
</feature>
<name>A0ABW4UU28_9BACL</name>
<dbReference type="Gene3D" id="3.30.70.250">
    <property type="entry name" value="Malonyl-CoA ACP transacylase, ACP-binding"/>
    <property type="match status" value="1"/>
</dbReference>
<evidence type="ECO:0000313" key="6">
    <source>
        <dbReference type="EMBL" id="MFD1990501.1"/>
    </source>
</evidence>
<dbReference type="Proteomes" id="UP001597403">
    <property type="component" value="Unassembled WGS sequence"/>
</dbReference>
<dbReference type="InterPro" id="IPR016035">
    <property type="entry name" value="Acyl_Trfase/lysoPLipase"/>
</dbReference>
<dbReference type="InterPro" id="IPR014179">
    <property type="entry name" value="PfaD-like_TIM-barrel"/>
</dbReference>
<dbReference type="EMBL" id="JBHUGF010000010">
    <property type="protein sequence ID" value="MFD1990501.1"/>
    <property type="molecule type" value="Genomic_DNA"/>
</dbReference>
<dbReference type="SUPFAM" id="SSF52151">
    <property type="entry name" value="FabD/lysophospholipase-like"/>
    <property type="match status" value="2"/>
</dbReference>
<dbReference type="InterPro" id="IPR050858">
    <property type="entry name" value="Mal-CoA-ACP_Trans/PKS_FabD"/>
</dbReference>
<dbReference type="RefSeq" id="WP_204824188.1">
    <property type="nucleotide sequence ID" value="NZ_JBHUGF010000010.1"/>
</dbReference>
<dbReference type="InterPro" id="IPR049489">
    <property type="entry name" value="FabD-like_helical_ins"/>
</dbReference>
<dbReference type="Gene3D" id="3.40.366.10">
    <property type="entry name" value="Malonyl-Coenzyme A Acyl Carrier Protein, domain 2"/>
    <property type="match status" value="2"/>
</dbReference>
<evidence type="ECO:0000313" key="7">
    <source>
        <dbReference type="Proteomes" id="UP001597403"/>
    </source>
</evidence>
<comment type="catalytic activity">
    <reaction evidence="4">
        <text>holo-[ACP] + malonyl-CoA = malonyl-[ACP] + CoA</text>
        <dbReference type="Rhea" id="RHEA:41792"/>
        <dbReference type="Rhea" id="RHEA-COMP:9623"/>
        <dbReference type="Rhea" id="RHEA-COMP:9685"/>
        <dbReference type="ChEBI" id="CHEBI:57287"/>
        <dbReference type="ChEBI" id="CHEBI:57384"/>
        <dbReference type="ChEBI" id="CHEBI:64479"/>
        <dbReference type="ChEBI" id="CHEBI:78449"/>
        <dbReference type="EC" id="2.3.1.39"/>
    </reaction>
</comment>
<keyword evidence="3 6" id="KW-0012">Acyltransferase</keyword>
<dbReference type="PANTHER" id="PTHR42681:SF1">
    <property type="entry name" value="MALONYL-COA-ACYL CARRIER PROTEIN TRANSACYLASE, MITOCHONDRIAL"/>
    <property type="match status" value="1"/>
</dbReference>
<dbReference type="Pfam" id="PF03060">
    <property type="entry name" value="NMO"/>
    <property type="match status" value="1"/>
</dbReference>
<dbReference type="Gene3D" id="3.20.20.70">
    <property type="entry name" value="Aldolase class I"/>
    <property type="match status" value="1"/>
</dbReference>
<gene>
    <name evidence="6" type="primary">fabD</name>
    <name evidence="6" type="ORF">ACFSGI_11075</name>
</gene>
<organism evidence="6 7">
    <name type="scientific">Paenibacillus nicotianae</name>
    <dbReference type="NCBI Taxonomy" id="1526551"/>
    <lineage>
        <taxon>Bacteria</taxon>
        <taxon>Bacillati</taxon>
        <taxon>Bacillota</taxon>
        <taxon>Bacilli</taxon>
        <taxon>Bacillales</taxon>
        <taxon>Paenibacillaceae</taxon>
        <taxon>Paenibacillus</taxon>
    </lineage>
</organism>
<reference evidence="7" key="1">
    <citation type="journal article" date="2019" name="Int. J. Syst. Evol. Microbiol.">
        <title>The Global Catalogue of Microorganisms (GCM) 10K type strain sequencing project: providing services to taxonomists for standard genome sequencing and annotation.</title>
        <authorList>
            <consortium name="The Broad Institute Genomics Platform"/>
            <consortium name="The Broad Institute Genome Sequencing Center for Infectious Disease"/>
            <person name="Wu L."/>
            <person name="Ma J."/>
        </authorList>
    </citation>
    <scope>NUCLEOTIDE SEQUENCE [LARGE SCALE GENOMIC DNA]</scope>
    <source>
        <strain evidence="7">CGMCC 1.15067</strain>
    </source>
</reference>
<evidence type="ECO:0000259" key="5">
    <source>
        <dbReference type="SMART" id="SM00827"/>
    </source>
</evidence>
<proteinExistence type="predicted"/>
<keyword evidence="7" id="KW-1185">Reference proteome</keyword>
<dbReference type="Pfam" id="PF21607">
    <property type="entry name" value="FabD_helical_ins"/>
    <property type="match status" value="1"/>
</dbReference>
<dbReference type="SMART" id="SM00827">
    <property type="entry name" value="PKS_AT"/>
    <property type="match status" value="2"/>
</dbReference>
<dbReference type="SUPFAM" id="SSF51412">
    <property type="entry name" value="Inosine monophosphate dehydrogenase (IMPDH)"/>
    <property type="match status" value="1"/>
</dbReference>
<dbReference type="InterPro" id="IPR016036">
    <property type="entry name" value="Malonyl_transacylase_ACP-bd"/>
</dbReference>
<dbReference type="GO" id="GO:0004314">
    <property type="term" value="F:[acyl-carrier-protein] S-malonyltransferase activity"/>
    <property type="evidence" value="ECO:0007669"/>
    <property type="project" value="UniProtKB-EC"/>
</dbReference>
<dbReference type="PANTHER" id="PTHR42681">
    <property type="entry name" value="MALONYL-COA-ACYL CARRIER PROTEIN TRANSACYLASE, MITOCHONDRIAL"/>
    <property type="match status" value="1"/>
</dbReference>
<accession>A0ABW4UU28</accession>
<evidence type="ECO:0000256" key="3">
    <source>
        <dbReference type="ARBA" id="ARBA00023315"/>
    </source>
</evidence>
<evidence type="ECO:0000256" key="2">
    <source>
        <dbReference type="ARBA" id="ARBA00022679"/>
    </source>
</evidence>
<dbReference type="CDD" id="cd04742">
    <property type="entry name" value="NPD_FabD"/>
    <property type="match status" value="1"/>
</dbReference>
<dbReference type="InterPro" id="IPR013785">
    <property type="entry name" value="Aldolase_TIM"/>
</dbReference>
<comment type="caution">
    <text evidence="6">The sequence shown here is derived from an EMBL/GenBank/DDBJ whole genome shotgun (WGS) entry which is preliminary data.</text>
</comment>
<protein>
    <recommendedName>
        <fullName evidence="1">[acyl-carrier-protein] S-malonyltransferase</fullName>
        <ecNumber evidence="1">2.3.1.39</ecNumber>
    </recommendedName>
</protein>
<dbReference type="NCBIfam" id="TIGR02814">
    <property type="entry name" value="pfaD_fam"/>
    <property type="match status" value="1"/>
</dbReference>
<dbReference type="Pfam" id="PF00698">
    <property type="entry name" value="Acyl_transf_1"/>
    <property type="match status" value="2"/>
</dbReference>
<dbReference type="SUPFAM" id="SSF55048">
    <property type="entry name" value="Probable ACP-binding domain of malonyl-CoA ACP transacylase"/>
    <property type="match status" value="1"/>
</dbReference>
<evidence type="ECO:0000256" key="1">
    <source>
        <dbReference type="ARBA" id="ARBA00013258"/>
    </source>
</evidence>
<dbReference type="EC" id="2.3.1.39" evidence="1"/>
<keyword evidence="2 6" id="KW-0808">Transferase</keyword>
<dbReference type="NCBIfam" id="TIGR00128">
    <property type="entry name" value="fabD"/>
    <property type="match status" value="1"/>
</dbReference>
<dbReference type="InterPro" id="IPR014043">
    <property type="entry name" value="Acyl_transferase_dom"/>
</dbReference>
<feature type="domain" description="Malonyl-CoA:ACP transacylase (MAT)" evidence="5">
    <location>
        <begin position="8"/>
        <end position="297"/>
    </location>
</feature>